<dbReference type="SMART" id="SM00184">
    <property type="entry name" value="RING"/>
    <property type="match status" value="1"/>
</dbReference>
<sequence length="476" mass="54565">MSLFLSHCQQGKWTTGKLNCPFCGAHLGGFNLVNNRKCSCGQFTNIHLGKGQNDYQAASSVISPISPLKYLSFCRVHSHFNKEIQPSVTGETLEPRNQRHVYMAKSNDGFGRLMEALCLEVRSTSFEMNSRKLHFQVANPKPSLSALLGMNDKCSVKAFHRKSQSLDFSFKERFVLLPTSYRTSTIKRPVFSRQHKMQPSRTKAHLQLKPRHTENYFHCPLQSDAGGLPNAFSVASCRVLTQEESEGHPGLAPSKNCLESASADQRLFLSSPEKTAEETHVQQHSPPLGLLHPMVTVDQKLGARRKKQLDSLRKKQRWPEKWLQKKTMNSEEKHEYRQDKESYLCAVCLDVYFNPYMCYPCHHIFCEPCLRTLAKDNPTSTPCPLCRTAIVQVFFNQNWTVPQNLIFLWNIQSWRKTFKNRVWQSGPFPAATKLSELLKVFRAQLLYHGGIFHMLLSEWIIWTLRMIAGVGDLTWT</sequence>
<dbReference type="EMBL" id="JAPFRF010000004">
    <property type="protein sequence ID" value="KAJ7335922.1"/>
    <property type="molecule type" value="Genomic_DNA"/>
</dbReference>
<dbReference type="AlphaFoldDB" id="A0A9Q0Y111"/>
<dbReference type="InterPro" id="IPR001841">
    <property type="entry name" value="Znf_RING"/>
</dbReference>
<dbReference type="InterPro" id="IPR013083">
    <property type="entry name" value="Znf_RING/FYVE/PHD"/>
</dbReference>
<dbReference type="GO" id="GO:0042428">
    <property type="term" value="P:serotonin metabolic process"/>
    <property type="evidence" value="ECO:0007669"/>
    <property type="project" value="TreeGrafter"/>
</dbReference>
<proteinExistence type="predicted"/>
<dbReference type="GO" id="GO:0005789">
    <property type="term" value="C:endoplasmic reticulum membrane"/>
    <property type="evidence" value="ECO:0007669"/>
    <property type="project" value="TreeGrafter"/>
</dbReference>
<dbReference type="PANTHER" id="PTHR46717">
    <property type="entry name" value="E3 UBIQUITIN-PROTEIN LIGASE RNF180"/>
    <property type="match status" value="1"/>
</dbReference>
<dbReference type="Proteomes" id="UP001142489">
    <property type="component" value="Unassembled WGS sequence"/>
</dbReference>
<name>A0A9Q0Y111_9SAUR</name>
<dbReference type="GO" id="GO:0031624">
    <property type="term" value="F:ubiquitin conjugating enzyme binding"/>
    <property type="evidence" value="ECO:0007669"/>
    <property type="project" value="TreeGrafter"/>
</dbReference>
<dbReference type="GO" id="GO:0000209">
    <property type="term" value="P:protein polyubiquitination"/>
    <property type="evidence" value="ECO:0007669"/>
    <property type="project" value="InterPro"/>
</dbReference>
<dbReference type="PANTHER" id="PTHR46717:SF1">
    <property type="entry name" value="E3 UBIQUITIN-PROTEIN LIGASE RNF180"/>
    <property type="match status" value="1"/>
</dbReference>
<comment type="caution">
    <text evidence="6">The sequence shown here is derived from an EMBL/GenBank/DDBJ whole genome shotgun (WGS) entry which is preliminary data.</text>
</comment>
<dbReference type="Gene3D" id="3.30.40.10">
    <property type="entry name" value="Zinc/RING finger domain, C3HC4 (zinc finger)"/>
    <property type="match status" value="1"/>
</dbReference>
<dbReference type="InterPro" id="IPR017907">
    <property type="entry name" value="Znf_RING_CS"/>
</dbReference>
<evidence type="ECO:0000256" key="2">
    <source>
        <dbReference type="ARBA" id="ARBA00022771"/>
    </source>
</evidence>
<dbReference type="SUPFAM" id="SSF57850">
    <property type="entry name" value="RING/U-box"/>
    <property type="match status" value="1"/>
</dbReference>
<feature type="non-terminal residue" evidence="6">
    <location>
        <position position="1"/>
    </location>
</feature>
<evidence type="ECO:0000259" key="5">
    <source>
        <dbReference type="PROSITE" id="PS50089"/>
    </source>
</evidence>
<accession>A0A9Q0Y111</accession>
<reference evidence="6" key="1">
    <citation type="journal article" date="2023" name="DNA Res.">
        <title>Chromosome-level genome assembly of Phrynocephalus forsythii using third-generation DNA sequencing and Hi-C analysis.</title>
        <authorList>
            <person name="Qi Y."/>
            <person name="Zhao W."/>
            <person name="Zhao Y."/>
            <person name="Niu C."/>
            <person name="Cao S."/>
            <person name="Zhang Y."/>
        </authorList>
    </citation>
    <scope>NUCLEOTIDE SEQUENCE</scope>
    <source>
        <tissue evidence="6">Muscle</tissue>
    </source>
</reference>
<keyword evidence="7" id="KW-1185">Reference proteome</keyword>
<evidence type="ECO:0000313" key="7">
    <source>
        <dbReference type="Proteomes" id="UP001142489"/>
    </source>
</evidence>
<dbReference type="GO" id="GO:0032436">
    <property type="term" value="P:positive regulation of proteasomal ubiquitin-dependent protein catabolic process"/>
    <property type="evidence" value="ECO:0007669"/>
    <property type="project" value="TreeGrafter"/>
</dbReference>
<dbReference type="PROSITE" id="PS50089">
    <property type="entry name" value="ZF_RING_2"/>
    <property type="match status" value="1"/>
</dbReference>
<evidence type="ECO:0000256" key="1">
    <source>
        <dbReference type="ARBA" id="ARBA00022723"/>
    </source>
</evidence>
<gene>
    <name evidence="6" type="ORF">JRQ81_013863</name>
</gene>
<feature type="domain" description="RING-type" evidence="5">
    <location>
        <begin position="345"/>
        <end position="387"/>
    </location>
</feature>
<evidence type="ECO:0000256" key="3">
    <source>
        <dbReference type="ARBA" id="ARBA00022833"/>
    </source>
</evidence>
<dbReference type="PROSITE" id="PS00518">
    <property type="entry name" value="ZF_RING_1"/>
    <property type="match status" value="1"/>
</dbReference>
<dbReference type="Pfam" id="PF00097">
    <property type="entry name" value="zf-C3HC4"/>
    <property type="match status" value="1"/>
</dbReference>
<organism evidence="6 7">
    <name type="scientific">Phrynocephalus forsythii</name>
    <dbReference type="NCBI Taxonomy" id="171643"/>
    <lineage>
        <taxon>Eukaryota</taxon>
        <taxon>Metazoa</taxon>
        <taxon>Chordata</taxon>
        <taxon>Craniata</taxon>
        <taxon>Vertebrata</taxon>
        <taxon>Euteleostomi</taxon>
        <taxon>Lepidosauria</taxon>
        <taxon>Squamata</taxon>
        <taxon>Bifurcata</taxon>
        <taxon>Unidentata</taxon>
        <taxon>Episquamata</taxon>
        <taxon>Toxicofera</taxon>
        <taxon>Iguania</taxon>
        <taxon>Acrodonta</taxon>
        <taxon>Agamidae</taxon>
        <taxon>Agaminae</taxon>
        <taxon>Phrynocephalus</taxon>
    </lineage>
</organism>
<evidence type="ECO:0000313" key="6">
    <source>
        <dbReference type="EMBL" id="KAJ7335922.1"/>
    </source>
</evidence>
<keyword evidence="2 4" id="KW-0863">Zinc-finger</keyword>
<protein>
    <recommendedName>
        <fullName evidence="5">RING-type domain-containing protein</fullName>
    </recommendedName>
</protein>
<dbReference type="OrthoDB" id="6105938at2759"/>
<keyword evidence="1" id="KW-0479">Metal-binding</keyword>
<dbReference type="GO" id="GO:0008270">
    <property type="term" value="F:zinc ion binding"/>
    <property type="evidence" value="ECO:0007669"/>
    <property type="project" value="UniProtKB-KW"/>
</dbReference>
<evidence type="ECO:0000256" key="4">
    <source>
        <dbReference type="PROSITE-ProRule" id="PRU00175"/>
    </source>
</evidence>
<keyword evidence="3" id="KW-0862">Zinc</keyword>
<dbReference type="InterPro" id="IPR033263">
    <property type="entry name" value="RNF180"/>
</dbReference>
<dbReference type="GO" id="GO:0042415">
    <property type="term" value="P:norepinephrine metabolic process"/>
    <property type="evidence" value="ECO:0007669"/>
    <property type="project" value="TreeGrafter"/>
</dbReference>
<dbReference type="GO" id="GO:0061630">
    <property type="term" value="F:ubiquitin protein ligase activity"/>
    <property type="evidence" value="ECO:0007669"/>
    <property type="project" value="InterPro"/>
</dbReference>
<dbReference type="CDD" id="cd16554">
    <property type="entry name" value="RING-HC_RNF180"/>
    <property type="match status" value="1"/>
</dbReference>
<dbReference type="InterPro" id="IPR018957">
    <property type="entry name" value="Znf_C3HC4_RING-type"/>
</dbReference>